<dbReference type="KEGG" id="cvn:111138288"/>
<protein>
    <submittedName>
        <fullName evidence="7">RING finger and transmembrane domain-containing protein 1-like</fullName>
    </submittedName>
</protein>
<feature type="transmembrane region" description="Helical" evidence="4">
    <location>
        <begin position="26"/>
        <end position="46"/>
    </location>
</feature>
<dbReference type="InterPro" id="IPR013083">
    <property type="entry name" value="Znf_RING/FYVE/PHD"/>
</dbReference>
<keyword evidence="4" id="KW-0472">Membrane</keyword>
<evidence type="ECO:0000256" key="2">
    <source>
        <dbReference type="ARBA" id="ARBA00022833"/>
    </source>
</evidence>
<dbReference type="AlphaFoldDB" id="A0A8B8F109"/>
<dbReference type="GeneID" id="111138288"/>
<evidence type="ECO:0000256" key="3">
    <source>
        <dbReference type="PROSITE-ProRule" id="PRU00175"/>
    </source>
</evidence>
<dbReference type="SUPFAM" id="SSF57850">
    <property type="entry name" value="RING/U-box"/>
    <property type="match status" value="1"/>
</dbReference>
<keyword evidence="1 3" id="KW-0863">Zinc-finger</keyword>
<feature type="transmembrane region" description="Helical" evidence="4">
    <location>
        <begin position="141"/>
        <end position="158"/>
    </location>
</feature>
<evidence type="ECO:0000259" key="5">
    <source>
        <dbReference type="PROSITE" id="PS50089"/>
    </source>
</evidence>
<keyword evidence="4" id="KW-0812">Transmembrane</keyword>
<gene>
    <name evidence="7" type="primary">LOC111138288</name>
</gene>
<keyword evidence="1 3" id="KW-0479">Metal-binding</keyword>
<feature type="domain" description="RING-type" evidence="5">
    <location>
        <begin position="314"/>
        <end position="352"/>
    </location>
</feature>
<dbReference type="Pfam" id="PF13639">
    <property type="entry name" value="zf-RING_2"/>
    <property type="match status" value="1"/>
</dbReference>
<feature type="transmembrane region" description="Helical" evidence="4">
    <location>
        <begin position="52"/>
        <end position="72"/>
    </location>
</feature>
<dbReference type="RefSeq" id="XP_022345872.1">
    <property type="nucleotide sequence ID" value="XM_022490164.1"/>
</dbReference>
<feature type="transmembrane region" description="Helical" evidence="4">
    <location>
        <begin position="269"/>
        <end position="285"/>
    </location>
</feature>
<feature type="transmembrane region" description="Helical" evidence="4">
    <location>
        <begin position="204"/>
        <end position="223"/>
    </location>
</feature>
<feature type="transmembrane region" description="Helical" evidence="4">
    <location>
        <begin position="178"/>
        <end position="198"/>
    </location>
</feature>
<dbReference type="GO" id="GO:0008270">
    <property type="term" value="F:zinc ion binding"/>
    <property type="evidence" value="ECO:0007669"/>
    <property type="project" value="UniProtKB-KW"/>
</dbReference>
<evidence type="ECO:0000256" key="1">
    <source>
        <dbReference type="ARBA" id="ARBA00022771"/>
    </source>
</evidence>
<organism evidence="6 7">
    <name type="scientific">Crassostrea virginica</name>
    <name type="common">Eastern oyster</name>
    <dbReference type="NCBI Taxonomy" id="6565"/>
    <lineage>
        <taxon>Eukaryota</taxon>
        <taxon>Metazoa</taxon>
        <taxon>Spiralia</taxon>
        <taxon>Lophotrochozoa</taxon>
        <taxon>Mollusca</taxon>
        <taxon>Bivalvia</taxon>
        <taxon>Autobranchia</taxon>
        <taxon>Pteriomorphia</taxon>
        <taxon>Ostreida</taxon>
        <taxon>Ostreoidea</taxon>
        <taxon>Ostreidae</taxon>
        <taxon>Crassostrea</taxon>
    </lineage>
</organism>
<sequence length="362" mass="41362">MDRIFLIGKLSRFVAGRVSPSQRMSAHYWTVIGYNTAFWAIILFSATDFFRLILNMIFLTLSAVTIIVILLKTLNKSDSNISEYIFLAFWGIFSYFTNCTICLPTSEDVTYGSQIFSPEVGSLRYFAVTLIITSERDAGNFSLWLISVICASILLNYLSVQTHSTHFEGISNEYDAKLLSKLLSCTLLLLVLLTSYFYCSSLMSFVVILFMTLFRIQCVAISIERKIKYYDNYDILSRVEIYYLLLSLCYVGAYVFFVRSTHLLKTSVPMIYLSVETSNYIYLILKHVSVLRSHRQNFWRNTSIIPKSKKGEQCPVCLADIWIGRVTSCGHVFHSGCLARCLHQSSVCPMCRGNIGISQKRQ</sequence>
<dbReference type="Proteomes" id="UP000694844">
    <property type="component" value="Chromosome 5"/>
</dbReference>
<dbReference type="InterPro" id="IPR001841">
    <property type="entry name" value="Znf_RING"/>
</dbReference>
<keyword evidence="6" id="KW-1185">Reference proteome</keyword>
<dbReference type="Gene3D" id="3.30.40.10">
    <property type="entry name" value="Zinc/RING finger domain, C3HC4 (zinc finger)"/>
    <property type="match status" value="1"/>
</dbReference>
<dbReference type="PROSITE" id="PS50089">
    <property type="entry name" value="ZF_RING_2"/>
    <property type="match status" value="1"/>
</dbReference>
<reference evidence="7" key="1">
    <citation type="submission" date="2025-08" db="UniProtKB">
        <authorList>
            <consortium name="RefSeq"/>
        </authorList>
    </citation>
    <scope>IDENTIFICATION</scope>
    <source>
        <tissue evidence="7">Whole sample</tissue>
    </source>
</reference>
<dbReference type="OrthoDB" id="4348522at2759"/>
<evidence type="ECO:0000256" key="4">
    <source>
        <dbReference type="SAM" id="Phobius"/>
    </source>
</evidence>
<keyword evidence="2" id="KW-0862">Zinc</keyword>
<evidence type="ECO:0000313" key="7">
    <source>
        <dbReference type="RefSeq" id="XP_022345872.1"/>
    </source>
</evidence>
<evidence type="ECO:0000313" key="6">
    <source>
        <dbReference type="Proteomes" id="UP000694844"/>
    </source>
</evidence>
<feature type="transmembrane region" description="Helical" evidence="4">
    <location>
        <begin position="84"/>
        <end position="106"/>
    </location>
</feature>
<proteinExistence type="predicted"/>
<dbReference type="SMART" id="SM00184">
    <property type="entry name" value="RING"/>
    <property type="match status" value="1"/>
</dbReference>
<feature type="transmembrane region" description="Helical" evidence="4">
    <location>
        <begin position="235"/>
        <end position="257"/>
    </location>
</feature>
<name>A0A8B8F109_CRAVI</name>
<keyword evidence="4" id="KW-1133">Transmembrane helix</keyword>
<accession>A0A8B8F109</accession>